<feature type="compositionally biased region" description="Gly residues" evidence="8">
    <location>
        <begin position="572"/>
        <end position="588"/>
    </location>
</feature>
<feature type="transmembrane region" description="Helical" evidence="9">
    <location>
        <begin position="378"/>
        <end position="397"/>
    </location>
</feature>
<dbReference type="Pfam" id="PF13231">
    <property type="entry name" value="PMT_2"/>
    <property type="match status" value="1"/>
</dbReference>
<keyword evidence="13" id="KW-1185">Reference proteome</keyword>
<evidence type="ECO:0000256" key="5">
    <source>
        <dbReference type="ARBA" id="ARBA00022692"/>
    </source>
</evidence>
<dbReference type="GO" id="GO:0016763">
    <property type="term" value="F:pentosyltransferase activity"/>
    <property type="evidence" value="ECO:0007669"/>
    <property type="project" value="TreeGrafter"/>
</dbReference>
<feature type="transmembrane region" description="Helical" evidence="9">
    <location>
        <begin position="237"/>
        <end position="257"/>
    </location>
</feature>
<feature type="compositionally biased region" description="Low complexity" evidence="8">
    <location>
        <begin position="541"/>
        <end position="550"/>
    </location>
</feature>
<keyword evidence="5 9" id="KW-0812">Transmembrane</keyword>
<evidence type="ECO:0000256" key="1">
    <source>
        <dbReference type="ARBA" id="ARBA00004651"/>
    </source>
</evidence>
<keyword evidence="4 12" id="KW-0808">Transferase</keyword>
<protein>
    <submittedName>
        <fullName evidence="12">Glycosyltransferase family 39 protein</fullName>
        <ecNumber evidence="12">2.4.-.-</ecNumber>
    </submittedName>
</protein>
<feature type="compositionally biased region" description="Gly residues" evidence="8">
    <location>
        <begin position="513"/>
        <end position="535"/>
    </location>
</feature>
<evidence type="ECO:0000256" key="3">
    <source>
        <dbReference type="ARBA" id="ARBA00022676"/>
    </source>
</evidence>
<dbReference type="AlphaFoldDB" id="A0A941ETT2"/>
<evidence type="ECO:0000259" key="10">
    <source>
        <dbReference type="Pfam" id="PF13231"/>
    </source>
</evidence>
<dbReference type="EMBL" id="JAGSOG010000209">
    <property type="protein sequence ID" value="MBR7837505.1"/>
    <property type="molecule type" value="Genomic_DNA"/>
</dbReference>
<dbReference type="GO" id="GO:0009103">
    <property type="term" value="P:lipopolysaccharide biosynthetic process"/>
    <property type="evidence" value="ECO:0007669"/>
    <property type="project" value="UniProtKB-ARBA"/>
</dbReference>
<comment type="subcellular location">
    <subcellularLocation>
        <location evidence="1">Cell membrane</location>
        <topology evidence="1">Multi-pass membrane protein</topology>
    </subcellularLocation>
</comment>
<dbReference type="Proteomes" id="UP000675781">
    <property type="component" value="Unassembled WGS sequence"/>
</dbReference>
<feature type="transmembrane region" description="Helical" evidence="9">
    <location>
        <begin position="352"/>
        <end position="372"/>
    </location>
</feature>
<feature type="region of interest" description="Disordered" evidence="8">
    <location>
        <begin position="513"/>
        <end position="616"/>
    </location>
</feature>
<evidence type="ECO:0000256" key="4">
    <source>
        <dbReference type="ARBA" id="ARBA00022679"/>
    </source>
</evidence>
<feature type="compositionally biased region" description="Gly residues" evidence="8">
    <location>
        <begin position="596"/>
        <end position="611"/>
    </location>
</feature>
<sequence length="746" mass="75001">MAITVTNPAPAVARPGRRLDAARAWLRHTDQPGWARPGLLAVALLAAVVFGWGAFHTASNDFYAADARSMSMSWKNFVYGSFDPAGSVTIDKLWGFLWPQALSVKIFGYHAWSLALPEAIEGVVTVLVLFRLTRRWTGRADAALLAAGIFTLTPIVASTFGHSGLEDNALTMLLVLASDAFVRAIDTGRLRTLLLSGFWVGMAFQTKMVQAWTVVPVFGLVYLCCGKHGLVKRIRHVLAAGAVTAASSLWLMVLVQLTPAGDRPFVDGSYGSNNIFTMVFSYNFTSRFGSLGSSGSTSSGGGGFGGGGTDYGKLFGADFGSQIGWLYPLALIALAVGLLARRGTGRTDTQRAGYLMWAGTLLVTGLAFSAGTVPHSQYMAVLAPGLAALSAAGIVRLHRAFVDGEATGWLLLVAIGATVAWATHLSYENTTLLSWLPPLVIALGLVSIGLLAAYRVRRVGALAAAGTVVGVAAMLATPAAWALSTFSTQYDGTSINAAAGPYSGQFGTSATTGGGGGFGGGTTGGGPGGAGGFPGTGNSRTGSGSATDSDGTGGFPGGAGGFPGGSSSSGTGETGSGSTGNGFPGGGSAPSAPTTGGTGGTALGGGGGAGGSSSLSSTQQSLLSYLREHQGSAKYLMAVMSSGDAEDYIADAGASVLPVGGFSGDNGYPSLTAFKALIASGELKYVLISSTGSAGGRGQGMGGTSGTDSTSEISSWVTSNCKAVSSSAYGSSSTGSVGTLYACTSS</sequence>
<feature type="domain" description="Glycosyltransferase RgtA/B/C/D-like" evidence="10">
    <location>
        <begin position="96"/>
        <end position="249"/>
    </location>
</feature>
<dbReference type="InterPro" id="IPR056785">
    <property type="entry name" value="YkcA/B-like_C"/>
</dbReference>
<dbReference type="InterPro" id="IPR050297">
    <property type="entry name" value="LipidA_mod_glycosyltrf_83"/>
</dbReference>
<feature type="compositionally biased region" description="Gly residues" evidence="8">
    <location>
        <begin position="551"/>
        <end position="564"/>
    </location>
</feature>
<evidence type="ECO:0000256" key="2">
    <source>
        <dbReference type="ARBA" id="ARBA00022475"/>
    </source>
</evidence>
<proteinExistence type="predicted"/>
<evidence type="ECO:0000256" key="7">
    <source>
        <dbReference type="ARBA" id="ARBA00023136"/>
    </source>
</evidence>
<evidence type="ECO:0000313" key="13">
    <source>
        <dbReference type="Proteomes" id="UP000675781"/>
    </source>
</evidence>
<accession>A0A941ETT2</accession>
<organism evidence="12 13">
    <name type="scientific">Actinospica durhamensis</name>
    <dbReference type="NCBI Taxonomy" id="1508375"/>
    <lineage>
        <taxon>Bacteria</taxon>
        <taxon>Bacillati</taxon>
        <taxon>Actinomycetota</taxon>
        <taxon>Actinomycetes</taxon>
        <taxon>Catenulisporales</taxon>
        <taxon>Actinospicaceae</taxon>
        <taxon>Actinospica</taxon>
    </lineage>
</organism>
<feature type="transmembrane region" description="Helical" evidence="9">
    <location>
        <begin position="461"/>
        <end position="483"/>
    </location>
</feature>
<dbReference type="GO" id="GO:0010041">
    <property type="term" value="P:response to iron(III) ion"/>
    <property type="evidence" value="ECO:0007669"/>
    <property type="project" value="TreeGrafter"/>
</dbReference>
<name>A0A941ETT2_9ACTN</name>
<reference evidence="12" key="1">
    <citation type="submission" date="2021-04" db="EMBL/GenBank/DDBJ databases">
        <title>Genome based classification of Actinospica acidithermotolerans sp. nov., an actinobacterium isolated from an Indonesian hot spring.</title>
        <authorList>
            <person name="Kusuma A.B."/>
            <person name="Putra K.E."/>
            <person name="Nafisah S."/>
            <person name="Loh J."/>
            <person name="Nouioui I."/>
            <person name="Goodfellow M."/>
        </authorList>
    </citation>
    <scope>NUCLEOTIDE SEQUENCE</scope>
    <source>
        <strain evidence="12">CSCA 57</strain>
    </source>
</reference>
<keyword evidence="7 9" id="KW-0472">Membrane</keyword>
<dbReference type="GO" id="GO:0005886">
    <property type="term" value="C:plasma membrane"/>
    <property type="evidence" value="ECO:0007669"/>
    <property type="project" value="UniProtKB-SubCell"/>
</dbReference>
<gene>
    <name evidence="12" type="ORF">KDL01_29770</name>
</gene>
<evidence type="ECO:0000256" key="8">
    <source>
        <dbReference type="SAM" id="MobiDB-lite"/>
    </source>
</evidence>
<feature type="transmembrane region" description="Helical" evidence="9">
    <location>
        <begin position="433"/>
        <end position="454"/>
    </location>
</feature>
<comment type="caution">
    <text evidence="12">The sequence shown here is derived from an EMBL/GenBank/DDBJ whole genome shotgun (WGS) entry which is preliminary data.</text>
</comment>
<evidence type="ECO:0000256" key="9">
    <source>
        <dbReference type="SAM" id="Phobius"/>
    </source>
</evidence>
<feature type="transmembrane region" description="Helical" evidence="9">
    <location>
        <begin position="323"/>
        <end position="340"/>
    </location>
</feature>
<feature type="transmembrane region" description="Helical" evidence="9">
    <location>
        <begin position="142"/>
        <end position="165"/>
    </location>
</feature>
<keyword evidence="2" id="KW-1003">Cell membrane</keyword>
<feature type="transmembrane region" description="Helical" evidence="9">
    <location>
        <begin position="409"/>
        <end position="427"/>
    </location>
</feature>
<evidence type="ECO:0000256" key="6">
    <source>
        <dbReference type="ARBA" id="ARBA00022989"/>
    </source>
</evidence>
<dbReference type="EC" id="2.4.-.-" evidence="12"/>
<dbReference type="Pfam" id="PF24878">
    <property type="entry name" value="YkcB_C"/>
    <property type="match status" value="1"/>
</dbReference>
<feature type="domain" description="Putative mannosyltransferase YkcA/B-like C-terminal" evidence="11">
    <location>
        <begin position="622"/>
        <end position="720"/>
    </location>
</feature>
<keyword evidence="6 9" id="KW-1133">Transmembrane helix</keyword>
<feature type="transmembrane region" description="Helical" evidence="9">
    <location>
        <begin position="34"/>
        <end position="55"/>
    </location>
</feature>
<dbReference type="RefSeq" id="WP_212531972.1">
    <property type="nucleotide sequence ID" value="NZ_JAGSOG010000209.1"/>
</dbReference>
<dbReference type="InterPro" id="IPR038731">
    <property type="entry name" value="RgtA/B/C-like"/>
</dbReference>
<evidence type="ECO:0000313" key="12">
    <source>
        <dbReference type="EMBL" id="MBR7837505.1"/>
    </source>
</evidence>
<evidence type="ECO:0000259" key="11">
    <source>
        <dbReference type="Pfam" id="PF24878"/>
    </source>
</evidence>
<dbReference type="PANTHER" id="PTHR33908:SF3">
    <property type="entry name" value="UNDECAPRENYL PHOSPHATE-ALPHA-4-AMINO-4-DEOXY-L-ARABINOSE ARABINOSYL TRANSFERASE"/>
    <property type="match status" value="1"/>
</dbReference>
<keyword evidence="3 12" id="KW-0328">Glycosyltransferase</keyword>
<feature type="transmembrane region" description="Helical" evidence="9">
    <location>
        <begin position="208"/>
        <end position="225"/>
    </location>
</feature>
<dbReference type="PANTHER" id="PTHR33908">
    <property type="entry name" value="MANNOSYLTRANSFERASE YKCB-RELATED"/>
    <property type="match status" value="1"/>
</dbReference>
<feature type="transmembrane region" description="Helical" evidence="9">
    <location>
        <begin position="109"/>
        <end position="130"/>
    </location>
</feature>
<feature type="transmembrane region" description="Helical" evidence="9">
    <location>
        <begin position="76"/>
        <end position="97"/>
    </location>
</feature>